<organism evidence="19 20">
    <name type="scientific">Meripilus lineatus</name>
    <dbReference type="NCBI Taxonomy" id="2056292"/>
    <lineage>
        <taxon>Eukaryota</taxon>
        <taxon>Fungi</taxon>
        <taxon>Dikarya</taxon>
        <taxon>Basidiomycota</taxon>
        <taxon>Agaricomycotina</taxon>
        <taxon>Agaricomycetes</taxon>
        <taxon>Polyporales</taxon>
        <taxon>Meripilaceae</taxon>
        <taxon>Meripilus</taxon>
    </lineage>
</organism>
<sequence>MVEVDYSLYLVTGRDLLPPGKSLKGGVTLVQIREKHADTGEFLEIARQSQAICKKYSVPILINDRIDIALAIKADGVHLGQSDMPISIARSLLPPGSIIGKTCNTPEHIRKAIEEGADYVGLGPVWGTKTKDVKHPLLGPRGIARLLAGLEGTDVKSVAIAGIKSTNVLHCLHGSVSSGGRCLDGVAVVSDIVASLDPLSAAKKLATIIGAFKSSSTQSIFSLGAGGYTVDGVKNAAASILTSVRKYSPLVHQITNNVVMNQSANVTIALGASPIMAASPEEQEDLSKVTGGLLINFGTIESLEGMMAAGKNANITRKPVVFDPVGVGATRYRRSSANDLLNAWQPTVIKGNAAELGALANSQEVQAKGVDSLGSGFANPAKFVRDLARAERCIIVLTGVTDWISDGETVIKLSNGNPLLGRITGSGCIVGTSVATFCAGASLTAAEARSTNAHEDARLVRGDMLLAAVAGVLAITIASEYAALNARGSGTFLPALIDELGSLTEEKLVASANVEIVSC</sequence>
<comment type="catalytic activity">
    <reaction evidence="15">
        <text>2-[(2R,5Z)-2-carboxy-4-methylthiazol-5(2H)-ylidene]ethyl phosphate + 4-amino-2-methyl-5-(diphosphooxymethyl)pyrimidine + 2 H(+) = thiamine phosphate + CO2 + diphosphate</text>
        <dbReference type="Rhea" id="RHEA:47844"/>
        <dbReference type="ChEBI" id="CHEBI:15378"/>
        <dbReference type="ChEBI" id="CHEBI:16526"/>
        <dbReference type="ChEBI" id="CHEBI:33019"/>
        <dbReference type="ChEBI" id="CHEBI:37575"/>
        <dbReference type="ChEBI" id="CHEBI:57841"/>
        <dbReference type="ChEBI" id="CHEBI:62899"/>
        <dbReference type="EC" id="2.5.1.3"/>
    </reaction>
</comment>
<evidence type="ECO:0000256" key="12">
    <source>
        <dbReference type="ARBA" id="ARBA00022977"/>
    </source>
</evidence>
<dbReference type="GO" id="GO:0004417">
    <property type="term" value="F:hydroxyethylthiazole kinase activity"/>
    <property type="evidence" value="ECO:0007669"/>
    <property type="project" value="UniProtKB-EC"/>
</dbReference>
<dbReference type="CDD" id="cd01170">
    <property type="entry name" value="THZ_kinase"/>
    <property type="match status" value="1"/>
</dbReference>
<dbReference type="HAMAP" id="MF_00097">
    <property type="entry name" value="TMP_synthase"/>
    <property type="match status" value="1"/>
</dbReference>
<evidence type="ECO:0000256" key="9">
    <source>
        <dbReference type="ARBA" id="ARBA00022777"/>
    </source>
</evidence>
<evidence type="ECO:0000256" key="5">
    <source>
        <dbReference type="ARBA" id="ARBA00005165"/>
    </source>
</evidence>
<comment type="pathway">
    <text evidence="4">Cofactor biosynthesis; thiamine diphosphate biosynthesis; 4-methyl-5-(2-phosphoethyl)-thiazole from 5-(2-hydroxyethyl)-4-methylthiazole: step 1/1.</text>
</comment>
<comment type="caution">
    <text evidence="19">The sequence shown here is derived from an EMBL/GenBank/DDBJ whole genome shotgun (WGS) entry which is preliminary data.</text>
</comment>
<evidence type="ECO:0000259" key="18">
    <source>
        <dbReference type="Pfam" id="PF02581"/>
    </source>
</evidence>
<keyword evidence="7" id="KW-0479">Metal-binding</keyword>
<dbReference type="SUPFAM" id="SSF51391">
    <property type="entry name" value="Thiamin phosphate synthase"/>
    <property type="match status" value="1"/>
</dbReference>
<dbReference type="GO" id="GO:0005524">
    <property type="term" value="F:ATP binding"/>
    <property type="evidence" value="ECO:0007669"/>
    <property type="project" value="UniProtKB-KW"/>
</dbReference>
<dbReference type="PRINTS" id="PR01099">
    <property type="entry name" value="HYETHTZKNASE"/>
</dbReference>
<comment type="function">
    <text evidence="3">Condenses 4-methyl-5-(beta-hydroxyethyl)thiazole monophosphate (THZ-P) and 2-methyl-4-amino-5-hydroxymethyl pyrimidine pyrophosphate (HMP-PP) to form thiamine monophosphate (TMP).</text>
</comment>
<evidence type="ECO:0000313" key="20">
    <source>
        <dbReference type="Proteomes" id="UP001212997"/>
    </source>
</evidence>
<evidence type="ECO:0000256" key="4">
    <source>
        <dbReference type="ARBA" id="ARBA00004868"/>
    </source>
</evidence>
<evidence type="ECO:0000256" key="3">
    <source>
        <dbReference type="ARBA" id="ARBA00003814"/>
    </source>
</evidence>
<dbReference type="GO" id="GO:0000287">
    <property type="term" value="F:magnesium ion binding"/>
    <property type="evidence" value="ECO:0007669"/>
    <property type="project" value="InterPro"/>
</dbReference>
<evidence type="ECO:0000313" key="19">
    <source>
        <dbReference type="EMBL" id="KAJ3487447.1"/>
    </source>
</evidence>
<evidence type="ECO:0000256" key="14">
    <source>
        <dbReference type="ARBA" id="ARBA00047851"/>
    </source>
</evidence>
<keyword evidence="12" id="KW-0784">Thiamine biosynthesis</keyword>
<dbReference type="NCBIfam" id="NF006830">
    <property type="entry name" value="PRK09355.1"/>
    <property type="match status" value="1"/>
</dbReference>
<dbReference type="GO" id="GO:0009228">
    <property type="term" value="P:thiamine biosynthetic process"/>
    <property type="evidence" value="ECO:0007669"/>
    <property type="project" value="UniProtKB-KW"/>
</dbReference>
<dbReference type="InterPro" id="IPR036206">
    <property type="entry name" value="ThiamineP_synth_sf"/>
</dbReference>
<accession>A0AAD5YKZ4</accession>
<evidence type="ECO:0000256" key="7">
    <source>
        <dbReference type="ARBA" id="ARBA00022723"/>
    </source>
</evidence>
<evidence type="ECO:0000256" key="2">
    <source>
        <dbReference type="ARBA" id="ARBA00001946"/>
    </source>
</evidence>
<keyword evidence="8" id="KW-0547">Nucleotide-binding</keyword>
<keyword evidence="11" id="KW-0460">Magnesium</keyword>
<dbReference type="AlphaFoldDB" id="A0AAD5YKZ4"/>
<dbReference type="FunFam" id="3.20.20.70:FF:000104">
    <property type="entry name" value="Thiamine biosynthetic bifunctional enzyme"/>
    <property type="match status" value="1"/>
</dbReference>
<comment type="cofactor">
    <cofactor evidence="2">
        <name>Mg(2+)</name>
        <dbReference type="ChEBI" id="CHEBI:18420"/>
    </cofactor>
</comment>
<keyword evidence="6" id="KW-0808">Transferase</keyword>
<dbReference type="InterPro" id="IPR000417">
    <property type="entry name" value="Hyethyz_kinase"/>
</dbReference>
<comment type="similarity">
    <text evidence="16">In the C-terminal section; belongs to the Thz kinase family.</text>
</comment>
<dbReference type="InterPro" id="IPR022998">
    <property type="entry name" value="ThiamineP_synth_TenI"/>
</dbReference>
<dbReference type="InterPro" id="IPR029056">
    <property type="entry name" value="Ribokinase-like"/>
</dbReference>
<dbReference type="GO" id="GO:0005737">
    <property type="term" value="C:cytoplasm"/>
    <property type="evidence" value="ECO:0007669"/>
    <property type="project" value="TreeGrafter"/>
</dbReference>
<dbReference type="Proteomes" id="UP001212997">
    <property type="component" value="Unassembled WGS sequence"/>
</dbReference>
<evidence type="ECO:0000256" key="16">
    <source>
        <dbReference type="ARBA" id="ARBA00061146"/>
    </source>
</evidence>
<comment type="similarity">
    <text evidence="17">In the N-terminal section; belongs to the thiamine-phosphate synthase family.</text>
</comment>
<evidence type="ECO:0000256" key="10">
    <source>
        <dbReference type="ARBA" id="ARBA00022840"/>
    </source>
</evidence>
<dbReference type="InterPro" id="IPR013785">
    <property type="entry name" value="Aldolase_TIM"/>
</dbReference>
<evidence type="ECO:0000256" key="1">
    <source>
        <dbReference type="ARBA" id="ARBA00001771"/>
    </source>
</evidence>
<keyword evidence="9" id="KW-0418">Kinase</keyword>
<evidence type="ECO:0000256" key="8">
    <source>
        <dbReference type="ARBA" id="ARBA00022741"/>
    </source>
</evidence>
<reference evidence="19" key="1">
    <citation type="submission" date="2022-07" db="EMBL/GenBank/DDBJ databases">
        <title>Genome Sequence of Physisporinus lineatus.</title>
        <authorList>
            <person name="Buettner E."/>
        </authorList>
    </citation>
    <scope>NUCLEOTIDE SEQUENCE</scope>
    <source>
        <strain evidence="19">VT162</strain>
    </source>
</reference>
<comment type="catalytic activity">
    <reaction evidence="1">
        <text>5-(2-hydroxyethyl)-4-methylthiazole + ATP = 4-methyl-5-(2-phosphooxyethyl)-thiazole + ADP + H(+)</text>
        <dbReference type="Rhea" id="RHEA:24212"/>
        <dbReference type="ChEBI" id="CHEBI:15378"/>
        <dbReference type="ChEBI" id="CHEBI:17957"/>
        <dbReference type="ChEBI" id="CHEBI:30616"/>
        <dbReference type="ChEBI" id="CHEBI:58296"/>
        <dbReference type="ChEBI" id="CHEBI:456216"/>
        <dbReference type="EC" id="2.7.1.50"/>
    </reaction>
</comment>
<dbReference type="Gene3D" id="3.40.1190.20">
    <property type="match status" value="1"/>
</dbReference>
<evidence type="ECO:0000256" key="15">
    <source>
        <dbReference type="ARBA" id="ARBA00047883"/>
    </source>
</evidence>
<dbReference type="PANTHER" id="PTHR20857">
    <property type="entry name" value="THIAMINE-PHOSPHATE PYROPHOSPHORYLASE"/>
    <property type="match status" value="1"/>
</dbReference>
<dbReference type="Pfam" id="PF02581">
    <property type="entry name" value="TMP-TENI"/>
    <property type="match status" value="1"/>
</dbReference>
<evidence type="ECO:0000256" key="6">
    <source>
        <dbReference type="ARBA" id="ARBA00022679"/>
    </source>
</evidence>
<comment type="catalytic activity">
    <reaction evidence="14">
        <text>2-(2-carboxy-4-methylthiazol-5-yl)ethyl phosphate + 4-amino-2-methyl-5-(diphosphooxymethyl)pyrimidine + 2 H(+) = thiamine phosphate + CO2 + diphosphate</text>
        <dbReference type="Rhea" id="RHEA:47848"/>
        <dbReference type="ChEBI" id="CHEBI:15378"/>
        <dbReference type="ChEBI" id="CHEBI:16526"/>
        <dbReference type="ChEBI" id="CHEBI:33019"/>
        <dbReference type="ChEBI" id="CHEBI:37575"/>
        <dbReference type="ChEBI" id="CHEBI:57841"/>
        <dbReference type="ChEBI" id="CHEBI:62890"/>
        <dbReference type="EC" id="2.5.1.3"/>
    </reaction>
</comment>
<dbReference type="GO" id="GO:0004789">
    <property type="term" value="F:thiamine-phosphate diphosphorylase activity"/>
    <property type="evidence" value="ECO:0007669"/>
    <property type="project" value="UniProtKB-EC"/>
</dbReference>
<evidence type="ECO:0000256" key="17">
    <source>
        <dbReference type="ARBA" id="ARBA00061283"/>
    </source>
</evidence>
<dbReference type="Gene3D" id="3.20.20.70">
    <property type="entry name" value="Aldolase class I"/>
    <property type="match status" value="1"/>
</dbReference>
<comment type="catalytic activity">
    <reaction evidence="13">
        <text>4-methyl-5-(2-phosphooxyethyl)-thiazole + 4-amino-2-methyl-5-(diphosphooxymethyl)pyrimidine + H(+) = thiamine phosphate + diphosphate</text>
        <dbReference type="Rhea" id="RHEA:22328"/>
        <dbReference type="ChEBI" id="CHEBI:15378"/>
        <dbReference type="ChEBI" id="CHEBI:33019"/>
        <dbReference type="ChEBI" id="CHEBI:37575"/>
        <dbReference type="ChEBI" id="CHEBI:57841"/>
        <dbReference type="ChEBI" id="CHEBI:58296"/>
        <dbReference type="EC" id="2.5.1.3"/>
    </reaction>
</comment>
<keyword evidence="20" id="KW-1185">Reference proteome</keyword>
<dbReference type="PANTHER" id="PTHR20857:SF23">
    <property type="entry name" value="THIAMINE BIOSYNTHETIC BIFUNCTIONAL ENZYME"/>
    <property type="match status" value="1"/>
</dbReference>
<dbReference type="Pfam" id="PF02110">
    <property type="entry name" value="HK"/>
    <property type="match status" value="1"/>
</dbReference>
<dbReference type="NCBIfam" id="TIGR00693">
    <property type="entry name" value="thiE"/>
    <property type="match status" value="1"/>
</dbReference>
<name>A0AAD5YKZ4_9APHY</name>
<dbReference type="CDD" id="cd00564">
    <property type="entry name" value="TMP_TenI"/>
    <property type="match status" value="1"/>
</dbReference>
<gene>
    <name evidence="19" type="ORF">NLI96_g3525</name>
</gene>
<evidence type="ECO:0000256" key="13">
    <source>
        <dbReference type="ARBA" id="ARBA00047334"/>
    </source>
</evidence>
<dbReference type="EMBL" id="JANAWD010000092">
    <property type="protein sequence ID" value="KAJ3487447.1"/>
    <property type="molecule type" value="Genomic_DNA"/>
</dbReference>
<comment type="pathway">
    <text evidence="5">Cofactor biosynthesis; thiamine diphosphate biosynthesis; thiamine phosphate from 4-amino-2-methyl-5-diphosphomethylpyrimidine and 4-methyl-5-(2-phosphoethyl)-thiazole: step 1/1.</text>
</comment>
<keyword evidence="10" id="KW-0067">ATP-binding</keyword>
<dbReference type="InterPro" id="IPR034291">
    <property type="entry name" value="TMP_synthase"/>
</dbReference>
<dbReference type="SUPFAM" id="SSF53613">
    <property type="entry name" value="Ribokinase-like"/>
    <property type="match status" value="1"/>
</dbReference>
<dbReference type="HAMAP" id="MF_00228">
    <property type="entry name" value="Thz_kinase"/>
    <property type="match status" value="1"/>
</dbReference>
<protein>
    <recommendedName>
        <fullName evidence="18">Thiamine phosphate synthase/TenI domain-containing protein</fullName>
    </recommendedName>
</protein>
<evidence type="ECO:0000256" key="11">
    <source>
        <dbReference type="ARBA" id="ARBA00022842"/>
    </source>
</evidence>
<feature type="domain" description="Thiamine phosphate synthase/TenI" evidence="18">
    <location>
        <begin position="21"/>
        <end position="192"/>
    </location>
</feature>
<proteinExistence type="inferred from homology"/>